<organism evidence="2 3">
    <name type="scientific">Streptosporangium brasiliense</name>
    <dbReference type="NCBI Taxonomy" id="47480"/>
    <lineage>
        <taxon>Bacteria</taxon>
        <taxon>Bacillati</taxon>
        <taxon>Actinomycetota</taxon>
        <taxon>Actinomycetes</taxon>
        <taxon>Streptosporangiales</taxon>
        <taxon>Streptosporangiaceae</taxon>
        <taxon>Streptosporangium</taxon>
    </lineage>
</organism>
<comment type="caution">
    <text evidence="2">The sequence shown here is derived from an EMBL/GenBank/DDBJ whole genome shotgun (WGS) entry which is preliminary data.</text>
</comment>
<proteinExistence type="predicted"/>
<sequence length="118" mass="12421">MSTLAIPFPAAHPALILFDAITDGMSQQLAEDALCGADPELHTGPDAFTGEPADERAAREQVAREVCAECPVRALCLNRAVRLRPDDGVWAGLTAAEVNELADLLATVGLAEQRAEVA</sequence>
<keyword evidence="3" id="KW-1185">Reference proteome</keyword>
<dbReference type="Proteomes" id="UP001230426">
    <property type="component" value="Unassembled WGS sequence"/>
</dbReference>
<dbReference type="RefSeq" id="WP_306861435.1">
    <property type="nucleotide sequence ID" value="NZ_JAUSRB010000002.1"/>
</dbReference>
<evidence type="ECO:0000313" key="2">
    <source>
        <dbReference type="EMBL" id="MDP9864033.1"/>
    </source>
</evidence>
<dbReference type="Pfam" id="PF02467">
    <property type="entry name" value="Whib"/>
    <property type="match status" value="1"/>
</dbReference>
<name>A0ABT9R466_9ACTN</name>
<dbReference type="InterPro" id="IPR034768">
    <property type="entry name" value="4FE4S_WBL"/>
</dbReference>
<protein>
    <recommendedName>
        <fullName evidence="1">4Fe-4S Wbl-type domain-containing protein</fullName>
    </recommendedName>
</protein>
<gene>
    <name evidence="2" type="ORF">J2S55_003299</name>
</gene>
<reference evidence="2 3" key="1">
    <citation type="submission" date="2023-07" db="EMBL/GenBank/DDBJ databases">
        <title>Sequencing the genomes of 1000 actinobacteria strains.</title>
        <authorList>
            <person name="Klenk H.-P."/>
        </authorList>
    </citation>
    <scope>NUCLEOTIDE SEQUENCE [LARGE SCALE GENOMIC DNA]</scope>
    <source>
        <strain evidence="2 3">DSM 44109</strain>
    </source>
</reference>
<evidence type="ECO:0000259" key="1">
    <source>
        <dbReference type="PROSITE" id="PS51674"/>
    </source>
</evidence>
<accession>A0ABT9R466</accession>
<evidence type="ECO:0000313" key="3">
    <source>
        <dbReference type="Proteomes" id="UP001230426"/>
    </source>
</evidence>
<feature type="domain" description="4Fe-4S Wbl-type" evidence="1">
    <location>
        <begin position="34"/>
        <end position="100"/>
    </location>
</feature>
<dbReference type="EMBL" id="JAUSRB010000002">
    <property type="protein sequence ID" value="MDP9864033.1"/>
    <property type="molecule type" value="Genomic_DNA"/>
</dbReference>
<dbReference type="PROSITE" id="PS51674">
    <property type="entry name" value="4FE4S_WBL"/>
    <property type="match status" value="1"/>
</dbReference>